<accession>F6RTY1</accession>
<dbReference type="STRING" id="7719.ENSCINP00000028768"/>
<evidence type="ECO:0000256" key="2">
    <source>
        <dbReference type="ARBA" id="ARBA00009072"/>
    </source>
</evidence>
<organism evidence="5 6">
    <name type="scientific">Ciona intestinalis</name>
    <name type="common">Transparent sea squirt</name>
    <name type="synonym">Ascidia intestinalis</name>
    <dbReference type="NCBI Taxonomy" id="7719"/>
    <lineage>
        <taxon>Eukaryota</taxon>
        <taxon>Metazoa</taxon>
        <taxon>Chordata</taxon>
        <taxon>Tunicata</taxon>
        <taxon>Ascidiacea</taxon>
        <taxon>Phlebobranchia</taxon>
        <taxon>Cionidae</taxon>
        <taxon>Ciona</taxon>
    </lineage>
</organism>
<evidence type="ECO:0000313" key="5">
    <source>
        <dbReference type="Ensembl" id="ENSCINP00000028768.2"/>
    </source>
</evidence>
<dbReference type="InParanoid" id="F6RTY1"/>
<dbReference type="GeneTree" id="ENSGT00390000009387"/>
<feature type="region of interest" description="Disordered" evidence="4">
    <location>
        <begin position="413"/>
        <end position="434"/>
    </location>
</feature>
<dbReference type="GO" id="GO:0071013">
    <property type="term" value="C:catalytic step 2 spliceosome"/>
    <property type="evidence" value="ECO:0000318"/>
    <property type="project" value="GO_Central"/>
</dbReference>
<sequence length="476" mass="53768">MAEIVGVETSLVVATSSKQPRKKFKKVLDEETYTEKVEEIISRDFFPDHERLKDEKEYLEAEEKEDFPRMREIALKYATSGTRMNTFSTPQPSPSTFETPTHSRPPNPSKQTSPMFMKLDDSCNQSNNDDGTKATDDDNQVTLDQFLVKYTSEDNESFERIMDKTDEARRAKHKWLYDAEVRHNEMTNKMLMLEGESPLAITDGTNTRSTVPIHTWKYKNKNHLMYYPEGMTNEDSLFKKPRLIKHENTRFTDHPFKNASDQARIAASESRVVDPERVGHDGKSIVPHESPRVGGYGFVATPSPMPGVTQTPIMTWGEIGGTPARIDGTPRSTPGPAFRFPDESERDRLTHKMVDDNTKKQRAKKQAALKQMKASVLAARGTPGSVMRSERMSSLSPAARRLVNIGTDKALKASYTPTPKRRGGTPLVKTPHIRTPKTLLPNDIQQQSKQATPKGEITDDLLKIPKKVRKSAADFF</sequence>
<dbReference type="OMA" id="AQNDYLD"/>
<gene>
    <name evidence="5" type="primary">LOC100186946</name>
</gene>
<dbReference type="Proteomes" id="UP000008144">
    <property type="component" value="Unassembled WGS sequence"/>
</dbReference>
<dbReference type="Pfam" id="PF09751">
    <property type="entry name" value="Es2"/>
    <property type="match status" value="1"/>
</dbReference>
<evidence type="ECO:0000256" key="1">
    <source>
        <dbReference type="ARBA" id="ARBA00004123"/>
    </source>
</evidence>
<keyword evidence="6" id="KW-1185">Reference proteome</keyword>
<dbReference type="PANTHER" id="PTHR12940:SF0">
    <property type="entry name" value="SPLICING FACTOR ESS-2 HOMOLOG"/>
    <property type="match status" value="1"/>
</dbReference>
<dbReference type="AlphaFoldDB" id="F6RTY1"/>
<feature type="compositionally biased region" description="Polar residues" evidence="4">
    <location>
        <begin position="81"/>
        <end position="102"/>
    </location>
</feature>
<reference evidence="5" key="3">
    <citation type="submission" date="2025-09" db="UniProtKB">
        <authorList>
            <consortium name="Ensembl"/>
        </authorList>
    </citation>
    <scope>IDENTIFICATION</scope>
</reference>
<comment type="subcellular location">
    <subcellularLocation>
        <location evidence="1">Nucleus</location>
    </subcellularLocation>
</comment>
<protein>
    <submittedName>
        <fullName evidence="5">Splicing factor ESS-2 homolog</fullName>
    </submittedName>
</protein>
<dbReference type="Ensembl" id="ENSCINT00000029014.2">
    <property type="protein sequence ID" value="ENSCINP00000028768.2"/>
    <property type="gene ID" value="ENSCING00000016699.2"/>
</dbReference>
<dbReference type="InterPro" id="IPR019148">
    <property type="entry name" value="Nuclear_protein_DGCR14_ESS-2"/>
</dbReference>
<feature type="region of interest" description="Disordered" evidence="4">
    <location>
        <begin position="81"/>
        <end position="139"/>
    </location>
</feature>
<keyword evidence="3" id="KW-0539">Nucleus</keyword>
<reference evidence="5" key="2">
    <citation type="submission" date="2025-08" db="UniProtKB">
        <authorList>
            <consortium name="Ensembl"/>
        </authorList>
    </citation>
    <scope>IDENTIFICATION</scope>
</reference>
<reference evidence="6" key="1">
    <citation type="journal article" date="2002" name="Science">
        <title>The draft genome of Ciona intestinalis: insights into chordate and vertebrate origins.</title>
        <authorList>
            <person name="Dehal P."/>
            <person name="Satou Y."/>
            <person name="Campbell R.K."/>
            <person name="Chapman J."/>
            <person name="Degnan B."/>
            <person name="De Tomaso A."/>
            <person name="Davidson B."/>
            <person name="Di Gregorio A."/>
            <person name="Gelpke M."/>
            <person name="Goodstein D.M."/>
            <person name="Harafuji N."/>
            <person name="Hastings K.E."/>
            <person name="Ho I."/>
            <person name="Hotta K."/>
            <person name="Huang W."/>
            <person name="Kawashima T."/>
            <person name="Lemaire P."/>
            <person name="Martinez D."/>
            <person name="Meinertzhagen I.A."/>
            <person name="Necula S."/>
            <person name="Nonaka M."/>
            <person name="Putnam N."/>
            <person name="Rash S."/>
            <person name="Saiga H."/>
            <person name="Satake M."/>
            <person name="Terry A."/>
            <person name="Yamada L."/>
            <person name="Wang H.G."/>
            <person name="Awazu S."/>
            <person name="Azumi K."/>
            <person name="Boore J."/>
            <person name="Branno M."/>
            <person name="Chin-Bow S."/>
            <person name="DeSantis R."/>
            <person name="Doyle S."/>
            <person name="Francino P."/>
            <person name="Keys D.N."/>
            <person name="Haga S."/>
            <person name="Hayashi H."/>
            <person name="Hino K."/>
            <person name="Imai K.S."/>
            <person name="Inaba K."/>
            <person name="Kano S."/>
            <person name="Kobayashi K."/>
            <person name="Kobayashi M."/>
            <person name="Lee B.I."/>
            <person name="Makabe K.W."/>
            <person name="Manohar C."/>
            <person name="Matassi G."/>
            <person name="Medina M."/>
            <person name="Mochizuki Y."/>
            <person name="Mount S."/>
            <person name="Morishita T."/>
            <person name="Miura S."/>
            <person name="Nakayama A."/>
            <person name="Nishizaka S."/>
            <person name="Nomoto H."/>
            <person name="Ohta F."/>
            <person name="Oishi K."/>
            <person name="Rigoutsos I."/>
            <person name="Sano M."/>
            <person name="Sasaki A."/>
            <person name="Sasakura Y."/>
            <person name="Shoguchi E."/>
            <person name="Shin-i T."/>
            <person name="Spagnuolo A."/>
            <person name="Stainier D."/>
            <person name="Suzuki M.M."/>
            <person name="Tassy O."/>
            <person name="Takatori N."/>
            <person name="Tokuoka M."/>
            <person name="Yagi K."/>
            <person name="Yoshizaki F."/>
            <person name="Wada S."/>
            <person name="Zhang C."/>
            <person name="Hyatt P.D."/>
            <person name="Larimer F."/>
            <person name="Detter C."/>
            <person name="Doggett N."/>
            <person name="Glavina T."/>
            <person name="Hawkins T."/>
            <person name="Richardson P."/>
            <person name="Lucas S."/>
            <person name="Kohara Y."/>
            <person name="Levine M."/>
            <person name="Satoh N."/>
            <person name="Rokhsar D.S."/>
        </authorList>
    </citation>
    <scope>NUCLEOTIDE SEQUENCE [LARGE SCALE GENOMIC DNA]</scope>
</reference>
<name>F6RTY1_CIOIN</name>
<dbReference type="FunCoup" id="F6RTY1">
    <property type="interactions" value="411"/>
</dbReference>
<proteinExistence type="inferred from homology"/>
<evidence type="ECO:0000313" key="6">
    <source>
        <dbReference type="Proteomes" id="UP000008144"/>
    </source>
</evidence>
<dbReference type="PANTHER" id="PTHR12940">
    <property type="entry name" value="ES-2 PROTEIN - RELATED"/>
    <property type="match status" value="1"/>
</dbReference>
<feature type="region of interest" description="Disordered" evidence="4">
    <location>
        <begin position="323"/>
        <end position="342"/>
    </location>
</feature>
<comment type="similarity">
    <text evidence="2">Belongs to the ESS2 family.</text>
</comment>
<dbReference type="HOGENOM" id="CLU_024820_0_1_1"/>
<evidence type="ECO:0000256" key="3">
    <source>
        <dbReference type="ARBA" id="ARBA00023242"/>
    </source>
</evidence>
<evidence type="ECO:0000256" key="4">
    <source>
        <dbReference type="SAM" id="MobiDB-lite"/>
    </source>
</evidence>